<keyword evidence="3" id="KW-1185">Reference proteome</keyword>
<dbReference type="STRING" id="271157.SAMN05444396_103304"/>
<feature type="transmembrane region" description="Helical" evidence="1">
    <location>
        <begin position="120"/>
        <end position="138"/>
    </location>
</feature>
<evidence type="ECO:0000313" key="3">
    <source>
        <dbReference type="Proteomes" id="UP000184036"/>
    </source>
</evidence>
<protein>
    <submittedName>
        <fullName evidence="2">Uncharacterized protein</fullName>
    </submittedName>
</protein>
<accession>A0A1M5G691</accession>
<keyword evidence="1" id="KW-1133">Transmembrane helix</keyword>
<evidence type="ECO:0000256" key="1">
    <source>
        <dbReference type="SAM" id="Phobius"/>
    </source>
</evidence>
<dbReference type="Proteomes" id="UP000184036">
    <property type="component" value="Unassembled WGS sequence"/>
</dbReference>
<name>A0A1M5G691_9FLAO</name>
<dbReference type="RefSeq" id="WP_072989445.1">
    <property type="nucleotide sequence ID" value="NZ_FQWE01000003.1"/>
</dbReference>
<dbReference type="EMBL" id="FQWE01000003">
    <property type="protein sequence ID" value="SHF99307.1"/>
    <property type="molecule type" value="Genomic_DNA"/>
</dbReference>
<gene>
    <name evidence="2" type="ORF">SAMN05444396_103304</name>
</gene>
<dbReference type="AlphaFoldDB" id="A0A1M5G691"/>
<feature type="transmembrane region" description="Helical" evidence="1">
    <location>
        <begin position="150"/>
        <end position="174"/>
    </location>
</feature>
<keyword evidence="1" id="KW-0812">Transmembrane</keyword>
<keyword evidence="1" id="KW-0472">Membrane</keyword>
<feature type="transmembrane region" description="Helical" evidence="1">
    <location>
        <begin position="186"/>
        <end position="208"/>
    </location>
</feature>
<organism evidence="2 3">
    <name type="scientific">Flavobacterium segetis</name>
    <dbReference type="NCBI Taxonomy" id="271157"/>
    <lineage>
        <taxon>Bacteria</taxon>
        <taxon>Pseudomonadati</taxon>
        <taxon>Bacteroidota</taxon>
        <taxon>Flavobacteriia</taxon>
        <taxon>Flavobacteriales</taxon>
        <taxon>Flavobacteriaceae</taxon>
        <taxon>Flavobacterium</taxon>
    </lineage>
</organism>
<dbReference type="OrthoDB" id="1345503at2"/>
<sequence>MKLTTEQIKYVSDYIESKDIKWYELQVELTDHMVSRMEELWAADPELTFHLVKHYAEEKFGRNGFKVIEQERTLILRKEFRKEQWNMVTEYFKFPKIIVSALVIFIIYNATFYFDEPIKLVVKLFGLLVILAIPRLFSYYKNRKIQGKRFLELNINHATFTGIFGVMYWVLLLLDFLKDSIQEHPILILPFCCLWVLGILLLFAGNNLQRKSLEKVKKQYQLS</sequence>
<reference evidence="3" key="1">
    <citation type="submission" date="2016-11" db="EMBL/GenBank/DDBJ databases">
        <authorList>
            <person name="Varghese N."/>
            <person name="Submissions S."/>
        </authorList>
    </citation>
    <scope>NUCLEOTIDE SEQUENCE [LARGE SCALE GENOMIC DNA]</scope>
    <source>
        <strain evidence="3">DSM 19741</strain>
    </source>
</reference>
<feature type="transmembrane region" description="Helical" evidence="1">
    <location>
        <begin position="97"/>
        <end position="114"/>
    </location>
</feature>
<evidence type="ECO:0000313" key="2">
    <source>
        <dbReference type="EMBL" id="SHF99307.1"/>
    </source>
</evidence>
<proteinExistence type="predicted"/>